<dbReference type="PROSITE" id="PS50234">
    <property type="entry name" value="VWFA"/>
    <property type="match status" value="1"/>
</dbReference>
<evidence type="ECO:0000313" key="3">
    <source>
        <dbReference type="EMBL" id="SIT12042.1"/>
    </source>
</evidence>
<gene>
    <name evidence="3" type="ORF">SAMN05421580_110151</name>
</gene>
<name>A0A1N7PN51_9RHOB</name>
<dbReference type="Gene3D" id="3.40.50.410">
    <property type="entry name" value="von Willebrand factor, type A domain"/>
    <property type="match status" value="1"/>
</dbReference>
<sequence>MLRFLALLLCLSPSALWAQAQPSGPDAPPATILVLDGSGSMWGQIDGVAKIEIARNVMADLVTSLPANQALGLMSYGHRRKGDCSDIELILPPGTDRAAILSSVNAITPKGKTPLSDAVIAAAEALRYTEETASVILVSDGIETCDRDPCAVGRALEAAGVGFTAHVIGFDVASDPAAQAQLRCLAEETGGLYRDAGNAAELGQALEEVVVVAEPPKAVEARLSFRAIEGSNGPVIREGIAWTVTTEAGGTLLSGYPTPEPTLTLTETTGKATVIRMADEAVAEASFAVPFAGGPQTVTLVLPEFLPPASVSGPQTAPAGSRIMVDWTGPNAPQDKVMIVAVGETSDPHTDQAFTAKGSPVELRIATTPGQYELRYVMNARGKILARQPITVTAVEAALNAPDTAPAGSDLEVGWTGPNADRDYIALVPAGEDYRARVVYAYTGNGNPARFRAPPKPGAYELVYVLNDNGARELARRPITLVNVGATLSAPATAAAGEKIQVGFTATGDNLDRIILVPADTPNAKEEDTAYPRTGSPVDLTMPLTPGAYEIRYMLGGLNGEVIAKAPITVTLPTASLVAPTAPVAAGSRFEIAFSGPAFANDRIAIVPAGAEAKAEVENTRANRSNPAKLTAPKTPGNYEVVYALGGKYGPVLARVLLTVE</sequence>
<feature type="chain" id="PRO_5009943857" evidence="1">
    <location>
        <begin position="21"/>
        <end position="661"/>
    </location>
</feature>
<feature type="domain" description="VWFA" evidence="2">
    <location>
        <begin position="30"/>
        <end position="209"/>
    </location>
</feature>
<organism evidence="3 4">
    <name type="scientific">Rhodobacter aestuarii</name>
    <dbReference type="NCBI Taxonomy" id="453582"/>
    <lineage>
        <taxon>Bacteria</taxon>
        <taxon>Pseudomonadati</taxon>
        <taxon>Pseudomonadota</taxon>
        <taxon>Alphaproteobacteria</taxon>
        <taxon>Rhodobacterales</taxon>
        <taxon>Rhodobacter group</taxon>
        <taxon>Rhodobacter</taxon>
    </lineage>
</organism>
<protein>
    <submittedName>
        <fullName evidence="3">Ca-activated chloride channel family protein</fullName>
    </submittedName>
</protein>
<dbReference type="AlphaFoldDB" id="A0A1N7PN51"/>
<evidence type="ECO:0000313" key="4">
    <source>
        <dbReference type="Proteomes" id="UP000186221"/>
    </source>
</evidence>
<accession>A0A1N7PN51</accession>
<dbReference type="InterPro" id="IPR036465">
    <property type="entry name" value="vWFA_dom_sf"/>
</dbReference>
<evidence type="ECO:0000259" key="2">
    <source>
        <dbReference type="PROSITE" id="PS50234"/>
    </source>
</evidence>
<dbReference type="RefSeq" id="WP_076485878.1">
    <property type="nucleotide sequence ID" value="NZ_FTOG01000010.1"/>
</dbReference>
<dbReference type="OrthoDB" id="9783818at2"/>
<dbReference type="InterPro" id="IPR002035">
    <property type="entry name" value="VWF_A"/>
</dbReference>
<evidence type="ECO:0000256" key="1">
    <source>
        <dbReference type="SAM" id="SignalP"/>
    </source>
</evidence>
<keyword evidence="1" id="KW-0732">Signal</keyword>
<dbReference type="SUPFAM" id="SSF53300">
    <property type="entry name" value="vWA-like"/>
    <property type="match status" value="1"/>
</dbReference>
<dbReference type="STRING" id="453582.SAMN05421580_110151"/>
<dbReference type="EMBL" id="FTOG01000010">
    <property type="protein sequence ID" value="SIT12042.1"/>
    <property type="molecule type" value="Genomic_DNA"/>
</dbReference>
<keyword evidence="4" id="KW-1185">Reference proteome</keyword>
<reference evidence="4" key="1">
    <citation type="submission" date="2017-01" db="EMBL/GenBank/DDBJ databases">
        <authorList>
            <person name="Varghese N."/>
            <person name="Submissions S."/>
        </authorList>
    </citation>
    <scope>NUCLEOTIDE SEQUENCE [LARGE SCALE GENOMIC DNA]</scope>
    <source>
        <strain evidence="4">DSM 19945</strain>
    </source>
</reference>
<dbReference type="Pfam" id="PF13519">
    <property type="entry name" value="VWA_2"/>
    <property type="match status" value="1"/>
</dbReference>
<dbReference type="SMART" id="SM00327">
    <property type="entry name" value="VWA"/>
    <property type="match status" value="1"/>
</dbReference>
<dbReference type="Proteomes" id="UP000186221">
    <property type="component" value="Unassembled WGS sequence"/>
</dbReference>
<feature type="signal peptide" evidence="1">
    <location>
        <begin position="1"/>
        <end position="20"/>
    </location>
</feature>
<proteinExistence type="predicted"/>